<dbReference type="AlphaFoldDB" id="A0A1T4RYA4"/>
<dbReference type="PANTHER" id="PTHR43877:SF1">
    <property type="entry name" value="ACETYLTRANSFERASE"/>
    <property type="match status" value="1"/>
</dbReference>
<dbReference type="PANTHER" id="PTHR43877">
    <property type="entry name" value="AMINOALKYLPHOSPHONATE N-ACETYLTRANSFERASE-RELATED-RELATED"/>
    <property type="match status" value="1"/>
</dbReference>
<keyword evidence="1" id="KW-0808">Transferase</keyword>
<proteinExistence type="predicted"/>
<dbReference type="STRING" id="225324.SAMN02745126_04171"/>
<dbReference type="InterPro" id="IPR016181">
    <property type="entry name" value="Acyl_CoA_acyltransferase"/>
</dbReference>
<dbReference type="GO" id="GO:0016747">
    <property type="term" value="F:acyltransferase activity, transferring groups other than amino-acyl groups"/>
    <property type="evidence" value="ECO:0007669"/>
    <property type="project" value="InterPro"/>
</dbReference>
<evidence type="ECO:0000313" key="5">
    <source>
        <dbReference type="Proteomes" id="UP000190092"/>
    </source>
</evidence>
<dbReference type="EMBL" id="FUWJ01000006">
    <property type="protein sequence ID" value="SKA20994.1"/>
    <property type="molecule type" value="Genomic_DNA"/>
</dbReference>
<evidence type="ECO:0000313" key="4">
    <source>
        <dbReference type="EMBL" id="SKA20994.1"/>
    </source>
</evidence>
<keyword evidence="2" id="KW-0012">Acyltransferase</keyword>
<dbReference type="PROSITE" id="PS51186">
    <property type="entry name" value="GNAT"/>
    <property type="match status" value="1"/>
</dbReference>
<dbReference type="Gene3D" id="3.40.630.30">
    <property type="match status" value="1"/>
</dbReference>
<dbReference type="OrthoDB" id="9799154at2"/>
<evidence type="ECO:0000256" key="1">
    <source>
        <dbReference type="ARBA" id="ARBA00022679"/>
    </source>
</evidence>
<keyword evidence="5" id="KW-1185">Reference proteome</keyword>
<dbReference type="RefSeq" id="WP_085935855.1">
    <property type="nucleotide sequence ID" value="NZ_FUWJ01000006.1"/>
</dbReference>
<feature type="domain" description="N-acetyltransferase" evidence="3">
    <location>
        <begin position="4"/>
        <end position="167"/>
    </location>
</feature>
<dbReference type="Pfam" id="PF00583">
    <property type="entry name" value="Acetyltransf_1"/>
    <property type="match status" value="1"/>
</dbReference>
<dbReference type="Proteomes" id="UP000190092">
    <property type="component" value="Unassembled WGS sequence"/>
</dbReference>
<evidence type="ECO:0000259" key="3">
    <source>
        <dbReference type="PROSITE" id="PS51186"/>
    </source>
</evidence>
<protein>
    <recommendedName>
        <fullName evidence="3">N-acetyltransferase domain-containing protein</fullName>
    </recommendedName>
</protein>
<reference evidence="5" key="1">
    <citation type="submission" date="2017-02" db="EMBL/GenBank/DDBJ databases">
        <authorList>
            <person name="Varghese N."/>
            <person name="Submissions S."/>
        </authorList>
    </citation>
    <scope>NUCLEOTIDE SEQUENCE [LARGE SCALE GENOMIC DNA]</scope>
    <source>
        <strain evidence="5">ATCC 27094</strain>
    </source>
</reference>
<dbReference type="SUPFAM" id="SSF55729">
    <property type="entry name" value="Acyl-CoA N-acyltransferases (Nat)"/>
    <property type="match status" value="1"/>
</dbReference>
<name>A0A1T4RYA4_9HYPH</name>
<gene>
    <name evidence="4" type="ORF">SAMN02745126_04171</name>
</gene>
<accession>A0A1T4RYA4</accession>
<dbReference type="InterPro" id="IPR000182">
    <property type="entry name" value="GNAT_dom"/>
</dbReference>
<organism evidence="4 5">
    <name type="scientific">Enhydrobacter aerosaccus</name>
    <dbReference type="NCBI Taxonomy" id="225324"/>
    <lineage>
        <taxon>Bacteria</taxon>
        <taxon>Pseudomonadati</taxon>
        <taxon>Pseudomonadota</taxon>
        <taxon>Alphaproteobacteria</taxon>
        <taxon>Hyphomicrobiales</taxon>
        <taxon>Enhydrobacter</taxon>
    </lineage>
</organism>
<evidence type="ECO:0000256" key="2">
    <source>
        <dbReference type="ARBA" id="ARBA00023315"/>
    </source>
</evidence>
<dbReference type="InterPro" id="IPR050832">
    <property type="entry name" value="Bact_Acetyltransf"/>
</dbReference>
<sequence>MTDPSIRTATLVDADAIAALHAASWRSAYRGILSSGTLGPALDQERRTHWRYALADLGPRDIVLLVDDLAFIAVWDEGDPGFGAYLDNLHVHPDRRGGGVGRRLMGAAAERLAARGERRLYLWVFDANVRTIEFYRRLGGEIVERGMAEIDGNRVPQSRVVWTDTAVLAEACR</sequence>